<feature type="domain" description="RNA-polymerase II-associated protein 3-like C-terminal" evidence="7">
    <location>
        <begin position="545"/>
        <end position="636"/>
    </location>
</feature>
<evidence type="ECO:0000313" key="11">
    <source>
        <dbReference type="RefSeq" id="XP_034096320.1"/>
    </source>
</evidence>
<gene>
    <name evidence="9 10 11 12" type="primary">rpap3</name>
</gene>
<dbReference type="InterPro" id="IPR025986">
    <property type="entry name" value="RPAP3-like_C"/>
</dbReference>
<dbReference type="PROSITE" id="PS50005">
    <property type="entry name" value="TPR"/>
    <property type="match status" value="4"/>
</dbReference>
<evidence type="ECO:0000256" key="3">
    <source>
        <dbReference type="ARBA" id="ARBA00038275"/>
    </source>
</evidence>
<dbReference type="RefSeq" id="XP_034096319.1">
    <property type="nucleotide sequence ID" value="XM_034240428.1"/>
</dbReference>
<feature type="region of interest" description="Disordered" evidence="6">
    <location>
        <begin position="37"/>
        <end position="90"/>
    </location>
</feature>
<sequence>MSAGNKAIELQLQMRQNAEDLQSYMSELQSWETDIKKRDEELRTGGLQQDQKSLPPVRNIDYKTKMRERKKKKKKKEPMSNGDANAGESNDASRIKAYDYKSWDKFDVDQALAEMDKEESPAESNESDSESEADRDKMLAEKEKGNAFFKEGKYNDAVECYTRGMAADPYNPVLPTNRATAFFRLNKYAVAESDCNLAIALDSNYFRAYARRGAARAALKKYECALEDYEMVLKLHPGNVEAQNEVKHITETLRHQAPAVLSEATQEAPTVAPEQQGGQEEGRRREEEEEQQKRQEAAVQKDRGNAYFKEGKYEAAVECYSRGMEADSLNVLLPANRAMAFLKLERYKEAEEDCTKALSLDRTYTKAFARRATARVALGKLQEARQDFQEVLKLEPGNKQALTELQKLYMGAAPSGLLQTADGSHRRTVQPIDKPTHLQSAKPLRRIEIEEVSGEVMVSEGESEGSKLLIKEVMKEAEDDSSPLSTSPSAKVIKMEELADVPSLPESNLSVQKSFSPPRHCAEGRPSRQQEVAPPPPSAADLPPPPTNSFQLEADLRKLGQQPEVIYRYLRQVEPEAYASIFQNSLEPDILNQILNTLHGFYIKHEEASLTLRVLSTLASLRRFDMAVMFLSSPEKKVLKELFHFLHRAELEAPCVAALQKKYGV</sequence>
<keyword evidence="2 5" id="KW-0802">TPR repeat</keyword>
<dbReference type="Proteomes" id="UP000515161">
    <property type="component" value="Unplaced"/>
</dbReference>
<feature type="compositionally biased region" description="Basic and acidic residues" evidence="6">
    <location>
        <begin position="280"/>
        <end position="301"/>
    </location>
</feature>
<feature type="repeat" description="TPR" evidence="5">
    <location>
        <begin position="365"/>
        <end position="398"/>
    </location>
</feature>
<evidence type="ECO:0000313" key="8">
    <source>
        <dbReference type="Proteomes" id="UP000515161"/>
    </source>
</evidence>
<dbReference type="Pfam" id="PF13181">
    <property type="entry name" value="TPR_8"/>
    <property type="match status" value="2"/>
</dbReference>
<feature type="compositionally biased region" description="Basic residues" evidence="6">
    <location>
        <begin position="66"/>
        <end position="76"/>
    </location>
</feature>
<feature type="region of interest" description="Disordered" evidence="6">
    <location>
        <begin position="114"/>
        <end position="136"/>
    </location>
</feature>
<organism evidence="8 9">
    <name type="scientific">Gymnodraco acuticeps</name>
    <name type="common">Antarctic dragonfish</name>
    <dbReference type="NCBI Taxonomy" id="8218"/>
    <lineage>
        <taxon>Eukaryota</taxon>
        <taxon>Metazoa</taxon>
        <taxon>Chordata</taxon>
        <taxon>Craniata</taxon>
        <taxon>Vertebrata</taxon>
        <taxon>Euteleostomi</taxon>
        <taxon>Actinopterygii</taxon>
        <taxon>Neopterygii</taxon>
        <taxon>Teleostei</taxon>
        <taxon>Neoteleostei</taxon>
        <taxon>Acanthomorphata</taxon>
        <taxon>Eupercaria</taxon>
        <taxon>Perciformes</taxon>
        <taxon>Notothenioidei</taxon>
        <taxon>Bathydraconidae</taxon>
        <taxon>Gymnodraco</taxon>
    </lineage>
</organism>
<feature type="repeat" description="TPR" evidence="5">
    <location>
        <begin position="297"/>
        <end position="330"/>
    </location>
</feature>
<evidence type="ECO:0000256" key="1">
    <source>
        <dbReference type="ARBA" id="ARBA00022737"/>
    </source>
</evidence>
<feature type="region of interest" description="Disordered" evidence="6">
    <location>
        <begin position="262"/>
        <end position="301"/>
    </location>
</feature>
<keyword evidence="1" id="KW-0677">Repeat</keyword>
<dbReference type="KEGG" id="gacu:117562574"/>
<dbReference type="InterPro" id="IPR019734">
    <property type="entry name" value="TPR_rpt"/>
</dbReference>
<evidence type="ECO:0000256" key="2">
    <source>
        <dbReference type="ARBA" id="ARBA00022803"/>
    </source>
</evidence>
<dbReference type="AlphaFoldDB" id="A0A6P8VYJ5"/>
<dbReference type="Pfam" id="PF13877">
    <property type="entry name" value="RPAP3_C"/>
    <property type="match status" value="1"/>
</dbReference>
<evidence type="ECO:0000313" key="10">
    <source>
        <dbReference type="RefSeq" id="XP_034096319.1"/>
    </source>
</evidence>
<accession>A0A6P8VYJ5</accession>
<protein>
    <recommendedName>
        <fullName evidence="4">RNA polymerase II-associated protein 3</fullName>
    </recommendedName>
</protein>
<feature type="repeat" description="TPR" evidence="5">
    <location>
        <begin position="138"/>
        <end position="171"/>
    </location>
</feature>
<proteinExistence type="inferred from homology"/>
<dbReference type="Gene3D" id="1.25.40.10">
    <property type="entry name" value="Tetratricopeptide repeat domain"/>
    <property type="match status" value="2"/>
</dbReference>
<feature type="repeat" description="TPR" evidence="5">
    <location>
        <begin position="206"/>
        <end position="239"/>
    </location>
</feature>
<dbReference type="Pfam" id="PF00515">
    <property type="entry name" value="TPR_1"/>
    <property type="match status" value="1"/>
</dbReference>
<dbReference type="PANTHER" id="PTHR46423">
    <property type="entry name" value="RNA POLYMERASE II-ASSOCIATED PROTEIN 3"/>
    <property type="match status" value="1"/>
</dbReference>
<feature type="region of interest" description="Disordered" evidence="6">
    <location>
        <begin position="503"/>
        <end position="549"/>
    </location>
</feature>
<evidence type="ECO:0000256" key="6">
    <source>
        <dbReference type="SAM" id="MobiDB-lite"/>
    </source>
</evidence>
<keyword evidence="8" id="KW-1185">Reference proteome</keyword>
<dbReference type="InterPro" id="IPR051966">
    <property type="entry name" value="RPAP3"/>
</dbReference>
<dbReference type="GeneID" id="117562574"/>
<reference evidence="9 10" key="1">
    <citation type="submission" date="2025-04" db="UniProtKB">
        <authorList>
            <consortium name="RefSeq"/>
        </authorList>
    </citation>
    <scope>IDENTIFICATION</scope>
</reference>
<dbReference type="GO" id="GO:0101031">
    <property type="term" value="C:protein folding chaperone complex"/>
    <property type="evidence" value="ECO:0007669"/>
    <property type="project" value="TreeGrafter"/>
</dbReference>
<evidence type="ECO:0000259" key="7">
    <source>
        <dbReference type="Pfam" id="PF13877"/>
    </source>
</evidence>
<comment type="similarity">
    <text evidence="3">Belongs to the RPAP3 family.</text>
</comment>
<evidence type="ECO:0000256" key="5">
    <source>
        <dbReference type="PROSITE-ProRule" id="PRU00339"/>
    </source>
</evidence>
<dbReference type="SMART" id="SM00028">
    <property type="entry name" value="TPR"/>
    <property type="match status" value="6"/>
</dbReference>
<name>A0A6P8VYJ5_GYMAC</name>
<dbReference type="Pfam" id="PF13432">
    <property type="entry name" value="TPR_16"/>
    <property type="match status" value="1"/>
</dbReference>
<dbReference type="RefSeq" id="XP_034096321.1">
    <property type="nucleotide sequence ID" value="XM_034240430.1"/>
</dbReference>
<evidence type="ECO:0000313" key="12">
    <source>
        <dbReference type="RefSeq" id="XP_034096321.1"/>
    </source>
</evidence>
<feature type="compositionally biased region" description="Polar residues" evidence="6">
    <location>
        <begin position="505"/>
        <end position="515"/>
    </location>
</feature>
<dbReference type="RefSeq" id="XP_034096320.1">
    <property type="nucleotide sequence ID" value="XM_034240429.1"/>
</dbReference>
<dbReference type="SUPFAM" id="SSF48452">
    <property type="entry name" value="TPR-like"/>
    <property type="match status" value="2"/>
</dbReference>
<feature type="compositionally biased region" description="Pro residues" evidence="6">
    <location>
        <begin position="533"/>
        <end position="547"/>
    </location>
</feature>
<dbReference type="OrthoDB" id="629492at2759"/>
<evidence type="ECO:0000256" key="4">
    <source>
        <dbReference type="ARBA" id="ARBA00040133"/>
    </source>
</evidence>
<dbReference type="CTD" id="79657"/>
<dbReference type="PANTHER" id="PTHR46423:SF1">
    <property type="entry name" value="RNA POLYMERASE II-ASSOCIATED PROTEIN 3"/>
    <property type="match status" value="1"/>
</dbReference>
<dbReference type="InterPro" id="IPR011990">
    <property type="entry name" value="TPR-like_helical_dom_sf"/>
</dbReference>
<evidence type="ECO:0000313" key="9">
    <source>
        <dbReference type="RefSeq" id="XP_034096316.1"/>
    </source>
</evidence>
<dbReference type="RefSeq" id="XP_034096316.1">
    <property type="nucleotide sequence ID" value="XM_034240425.1"/>
</dbReference>